<feature type="domain" description="PRORP" evidence="15">
    <location>
        <begin position="494"/>
        <end position="720"/>
    </location>
</feature>
<keyword evidence="6" id="KW-0540">Nuclease</keyword>
<reference evidence="17 18" key="1">
    <citation type="submission" date="2018-04" db="EMBL/GenBank/DDBJ databases">
        <authorList>
            <person name="Vogel A."/>
        </authorList>
    </citation>
    <scope>NUCLEOTIDE SEQUENCE [LARGE SCALE GENOMIC DNA]</scope>
</reference>
<dbReference type="InterPro" id="IPR031595">
    <property type="entry name" value="PRORP_C"/>
</dbReference>
<evidence type="ECO:0000256" key="1">
    <source>
        <dbReference type="ARBA" id="ARBA00000928"/>
    </source>
</evidence>
<protein>
    <recommendedName>
        <fullName evidence="4">ribonuclease P</fullName>
        <ecNumber evidence="4">3.1.26.5</ecNumber>
    </recommendedName>
</protein>
<evidence type="ECO:0000313" key="18">
    <source>
        <dbReference type="Proteomes" id="UP000595140"/>
    </source>
</evidence>
<dbReference type="InterPro" id="IPR033443">
    <property type="entry name" value="PROP1-like_PPR_dom"/>
</dbReference>
<sequence length="764" mass="85945">MAFFTFKISQQAKLHVSPFCYPKYPSPLNHLKICSLFFHSTIPPTKPQPLASLGKDQEISKITRRSSNHSENGSGFSFLYHKTNRVTSRERTGLDPIKRRESSSGVPGVKSNNGPGKNGERCKEKATGNSGRVFRKSKVLSLDNKFKVGLGMCSKRGDVLCAIRMYELARKEGVKMDQYHYSVLLYLCSSAAAGILQPEKSGSGCRSLISPDTKEVCFGGFEDTNEHSIMEDRKRDGEDNGLVSVLDKTTKNRFRGNGFPSEVAVPNPDATLDELSQAMLNTSRRFSEAKDERVHKEVHMIQVSQEVKRFALEKGFEIFQSLRSENVLMNEAMLTSAARLAMSVGDGDMAFGLVKQMKESGATPRLRSYGPALHCFCNRGDVEKAFMVEAHMLENGVFPEEPELEALLKASVDAENSDKIYYVLHKLRTNVRQVSPSTAHLIEKWFLSNSASRVGNGKWDQKLIRREIENGGGGWHGQGWLGKGEWVVSQTSVGSDGFCKCCGERLATIDLDPEETQNFARSVASLAAQREKKSNFQIFQKWLNQYGPFEAVVDGANVGLLDQREFNPSKINVIANGIRQMLPSKRWPLIVLHNRRVSGDKMQKPFDRALIEKWRAAGALYETPTGSNDDWYWLYAAIKFKCLIVTNDEMRDHLFQLLGNDFFPKWKERHQVHFGYSRTSPLICMPPKYSVVIQESEKGHWHIPIVSELGSEETKRTWLCVTRRTSTIQASKNSPNLPRASESEVLQKLNAAEMLGNCVIDFQI</sequence>
<evidence type="ECO:0000256" key="7">
    <source>
        <dbReference type="ARBA" id="ARBA00022723"/>
    </source>
</evidence>
<keyword evidence="5" id="KW-0819">tRNA processing</keyword>
<evidence type="ECO:0000256" key="10">
    <source>
        <dbReference type="ARBA" id="ARBA00022833"/>
    </source>
</evidence>
<dbReference type="Gene3D" id="3.40.50.11980">
    <property type="match status" value="1"/>
</dbReference>
<dbReference type="FunFam" id="1.25.40.10:FF:003531">
    <property type="entry name" value="Uncharacterized protein"/>
    <property type="match status" value="1"/>
</dbReference>
<feature type="domain" description="PROP1-like PPR" evidence="16">
    <location>
        <begin position="136"/>
        <end position="194"/>
    </location>
</feature>
<dbReference type="PANTHER" id="PTHR13547:SF7">
    <property type="entry name" value="RIBONUCLEASE P"/>
    <property type="match status" value="1"/>
</dbReference>
<evidence type="ECO:0000256" key="6">
    <source>
        <dbReference type="ARBA" id="ARBA00022722"/>
    </source>
</evidence>
<feature type="repeat" description="PPR" evidence="13">
    <location>
        <begin position="365"/>
        <end position="399"/>
    </location>
</feature>
<dbReference type="InterPro" id="IPR011990">
    <property type="entry name" value="TPR-like_helical_dom_sf"/>
</dbReference>
<evidence type="ECO:0000259" key="15">
    <source>
        <dbReference type="Pfam" id="PF16953"/>
    </source>
</evidence>
<evidence type="ECO:0000256" key="9">
    <source>
        <dbReference type="ARBA" id="ARBA00022801"/>
    </source>
</evidence>
<feature type="region of interest" description="Disordered" evidence="14">
    <location>
        <begin position="88"/>
        <end position="128"/>
    </location>
</feature>
<evidence type="ECO:0000256" key="11">
    <source>
        <dbReference type="ARBA" id="ARBA00022842"/>
    </source>
</evidence>
<keyword evidence="9" id="KW-0378">Hydrolase</keyword>
<feature type="compositionally biased region" description="Basic and acidic residues" evidence="14">
    <location>
        <begin position="88"/>
        <end position="102"/>
    </location>
</feature>
<dbReference type="EMBL" id="OOIL02000262">
    <property type="protein sequence ID" value="VFQ63058.1"/>
    <property type="molecule type" value="Genomic_DNA"/>
</dbReference>
<evidence type="ECO:0000256" key="12">
    <source>
        <dbReference type="ARBA" id="ARBA00023211"/>
    </source>
</evidence>
<evidence type="ECO:0000256" key="2">
    <source>
        <dbReference type="ARBA" id="ARBA00001946"/>
    </source>
</evidence>
<dbReference type="InterPro" id="IPR002885">
    <property type="entry name" value="PPR_rpt"/>
</dbReference>
<comment type="cofactor">
    <cofactor evidence="2">
        <name>Mg(2+)</name>
        <dbReference type="ChEBI" id="CHEBI:18420"/>
    </cofactor>
</comment>
<evidence type="ECO:0000256" key="5">
    <source>
        <dbReference type="ARBA" id="ARBA00022694"/>
    </source>
</evidence>
<dbReference type="EC" id="3.1.26.5" evidence="4"/>
<dbReference type="Proteomes" id="UP000595140">
    <property type="component" value="Unassembled WGS sequence"/>
</dbReference>
<keyword evidence="12" id="KW-0464">Manganese</keyword>
<comment type="similarity">
    <text evidence="3">Belongs to the PPR family. P subfamily.</text>
</comment>
<dbReference type="Pfam" id="PF16953">
    <property type="entry name" value="PRORP"/>
    <property type="match status" value="1"/>
</dbReference>
<evidence type="ECO:0000256" key="13">
    <source>
        <dbReference type="PROSITE-ProRule" id="PRU00708"/>
    </source>
</evidence>
<evidence type="ECO:0000259" key="16">
    <source>
        <dbReference type="Pfam" id="PF17177"/>
    </source>
</evidence>
<proteinExistence type="inferred from homology"/>
<dbReference type="GO" id="GO:0001682">
    <property type="term" value="P:tRNA 5'-leader removal"/>
    <property type="evidence" value="ECO:0007669"/>
    <property type="project" value="TreeGrafter"/>
</dbReference>
<dbReference type="GO" id="GO:0046872">
    <property type="term" value="F:metal ion binding"/>
    <property type="evidence" value="ECO:0007669"/>
    <property type="project" value="UniProtKB-KW"/>
</dbReference>
<evidence type="ECO:0000256" key="8">
    <source>
        <dbReference type="ARBA" id="ARBA00022737"/>
    </source>
</evidence>
<keyword evidence="10" id="KW-0862">Zinc</keyword>
<dbReference type="Pfam" id="PF17177">
    <property type="entry name" value="PPR_long"/>
    <property type="match status" value="2"/>
</dbReference>
<dbReference type="AlphaFoldDB" id="A0A484KDW7"/>
<organism evidence="17 18">
    <name type="scientific">Cuscuta campestris</name>
    <dbReference type="NCBI Taxonomy" id="132261"/>
    <lineage>
        <taxon>Eukaryota</taxon>
        <taxon>Viridiplantae</taxon>
        <taxon>Streptophyta</taxon>
        <taxon>Embryophyta</taxon>
        <taxon>Tracheophyta</taxon>
        <taxon>Spermatophyta</taxon>
        <taxon>Magnoliopsida</taxon>
        <taxon>eudicotyledons</taxon>
        <taxon>Gunneridae</taxon>
        <taxon>Pentapetalae</taxon>
        <taxon>asterids</taxon>
        <taxon>lamiids</taxon>
        <taxon>Solanales</taxon>
        <taxon>Convolvulaceae</taxon>
        <taxon>Cuscuteae</taxon>
        <taxon>Cuscuta</taxon>
        <taxon>Cuscuta subgen. Grammica</taxon>
        <taxon>Cuscuta sect. Cleistogrammica</taxon>
    </lineage>
</organism>
<keyword evidence="18" id="KW-1185">Reference proteome</keyword>
<evidence type="ECO:0000256" key="3">
    <source>
        <dbReference type="ARBA" id="ARBA00007626"/>
    </source>
</evidence>
<comment type="catalytic activity">
    <reaction evidence="1">
        <text>Endonucleolytic cleavage of RNA, removing 5'-extranucleotides from tRNA precursor.</text>
        <dbReference type="EC" id="3.1.26.5"/>
    </reaction>
</comment>
<evidence type="ECO:0000256" key="14">
    <source>
        <dbReference type="SAM" id="MobiDB-lite"/>
    </source>
</evidence>
<feature type="domain" description="PROP1-like PPR" evidence="16">
    <location>
        <begin position="306"/>
        <end position="452"/>
    </location>
</feature>
<dbReference type="GO" id="GO:0004526">
    <property type="term" value="F:ribonuclease P activity"/>
    <property type="evidence" value="ECO:0007669"/>
    <property type="project" value="UniProtKB-EC"/>
</dbReference>
<keyword evidence="7" id="KW-0479">Metal-binding</keyword>
<keyword evidence="11" id="KW-0460">Magnesium</keyword>
<dbReference type="OrthoDB" id="46913at2759"/>
<keyword evidence="8" id="KW-0677">Repeat</keyword>
<dbReference type="PANTHER" id="PTHR13547">
    <property type="match status" value="1"/>
</dbReference>
<name>A0A484KDW7_9ASTE</name>
<accession>A0A484KDW7</accession>
<dbReference type="FunFam" id="3.40.50.11980:FF:000002">
    <property type="entry name" value="Proteinaceous RNase P 2"/>
    <property type="match status" value="1"/>
</dbReference>
<dbReference type="PROSITE" id="PS51375">
    <property type="entry name" value="PPR"/>
    <property type="match status" value="1"/>
</dbReference>
<evidence type="ECO:0000256" key="4">
    <source>
        <dbReference type="ARBA" id="ARBA00012179"/>
    </source>
</evidence>
<gene>
    <name evidence="17" type="ORF">CCAM_LOCUS4834</name>
</gene>
<evidence type="ECO:0000313" key="17">
    <source>
        <dbReference type="EMBL" id="VFQ63058.1"/>
    </source>
</evidence>
<dbReference type="Gene3D" id="1.25.40.10">
    <property type="entry name" value="Tetratricopeptide repeat domain"/>
    <property type="match status" value="1"/>
</dbReference>